<dbReference type="InterPro" id="IPR056872">
    <property type="entry name" value="TTC3/DZIP3-like_helical"/>
</dbReference>
<dbReference type="SMART" id="SM00184">
    <property type="entry name" value="RING"/>
    <property type="match status" value="1"/>
</dbReference>
<dbReference type="Pfam" id="PF24525">
    <property type="entry name" value="TTC3"/>
    <property type="match status" value="1"/>
</dbReference>
<dbReference type="InterPro" id="IPR001841">
    <property type="entry name" value="Znf_RING"/>
</dbReference>
<accession>A0A3Q1JPQ5</accession>
<evidence type="ECO:0000256" key="2">
    <source>
        <dbReference type="ARBA" id="ARBA00004496"/>
    </source>
</evidence>
<dbReference type="Gene3D" id="1.25.40.10">
    <property type="entry name" value="Tetratricopeptide repeat domain"/>
    <property type="match status" value="1"/>
</dbReference>
<evidence type="ECO:0000256" key="13">
    <source>
        <dbReference type="SAM" id="MobiDB-lite"/>
    </source>
</evidence>
<keyword evidence="8 10" id="KW-0863">Zinc-finger</keyword>
<dbReference type="GO" id="GO:0016567">
    <property type="term" value="P:protein ubiquitination"/>
    <property type="evidence" value="ECO:0007669"/>
    <property type="project" value="UniProtKB-UniPathway"/>
</dbReference>
<dbReference type="UniPathway" id="UPA00143"/>
<dbReference type="InterPro" id="IPR043866">
    <property type="entry name" value="TTC3/DZIP3_dom"/>
</dbReference>
<dbReference type="InterPro" id="IPR056870">
    <property type="entry name" value="TTC3/DZIP3/RBM44-like_helical"/>
</dbReference>
<keyword evidence="12" id="KW-0175">Coiled coil</keyword>
<feature type="coiled-coil region" evidence="12">
    <location>
        <begin position="1345"/>
        <end position="1443"/>
    </location>
</feature>
<feature type="domain" description="RING-type" evidence="14">
    <location>
        <begin position="1705"/>
        <end position="1745"/>
    </location>
</feature>
<dbReference type="Pfam" id="PF24812">
    <property type="entry name" value="WHD_TTC3"/>
    <property type="match status" value="1"/>
</dbReference>
<evidence type="ECO:0000256" key="5">
    <source>
        <dbReference type="ARBA" id="ARBA00022490"/>
    </source>
</evidence>
<dbReference type="InterPro" id="IPR011990">
    <property type="entry name" value="TPR-like_helical_dom_sf"/>
</dbReference>
<reference evidence="15" key="2">
    <citation type="submission" date="2025-08" db="UniProtKB">
        <authorList>
            <consortium name="Ensembl"/>
        </authorList>
    </citation>
    <scope>IDENTIFICATION</scope>
</reference>
<reference evidence="15" key="3">
    <citation type="submission" date="2025-09" db="UniProtKB">
        <authorList>
            <consortium name="Ensembl"/>
        </authorList>
    </citation>
    <scope>IDENTIFICATION</scope>
</reference>
<dbReference type="RefSeq" id="XP_026226654.1">
    <property type="nucleotide sequence ID" value="XM_026370869.1"/>
</dbReference>
<keyword evidence="9" id="KW-0862">Zinc</keyword>
<feature type="repeat" description="TPR" evidence="11">
    <location>
        <begin position="529"/>
        <end position="562"/>
    </location>
</feature>
<evidence type="ECO:0000256" key="11">
    <source>
        <dbReference type="PROSITE-ProRule" id="PRU00339"/>
    </source>
</evidence>
<dbReference type="Proteomes" id="UP000265040">
    <property type="component" value="Chromosome 14"/>
</dbReference>
<comment type="pathway">
    <text evidence="3">Protein modification; protein ubiquitination.</text>
</comment>
<dbReference type="GeneID" id="113169471"/>
<evidence type="ECO:0000256" key="4">
    <source>
        <dbReference type="ARBA" id="ARBA00012483"/>
    </source>
</evidence>
<dbReference type="EC" id="2.3.2.27" evidence="4"/>
<dbReference type="InterPro" id="IPR019734">
    <property type="entry name" value="TPR_rpt"/>
</dbReference>
<proteinExistence type="predicted"/>
<dbReference type="PROSITE" id="PS50089">
    <property type="entry name" value="ZF_RING_2"/>
    <property type="match status" value="1"/>
</dbReference>
<dbReference type="Pfam" id="PF25575">
    <property type="entry name" value="TPR_BSK1_C"/>
    <property type="match status" value="1"/>
</dbReference>
<organism evidence="15 16">
    <name type="scientific">Anabas testudineus</name>
    <name type="common">Climbing perch</name>
    <name type="synonym">Anthias testudineus</name>
    <dbReference type="NCBI Taxonomy" id="64144"/>
    <lineage>
        <taxon>Eukaryota</taxon>
        <taxon>Metazoa</taxon>
        <taxon>Chordata</taxon>
        <taxon>Craniata</taxon>
        <taxon>Vertebrata</taxon>
        <taxon>Euteleostomi</taxon>
        <taxon>Actinopterygii</taxon>
        <taxon>Neopterygii</taxon>
        <taxon>Teleostei</taxon>
        <taxon>Neoteleostei</taxon>
        <taxon>Acanthomorphata</taxon>
        <taxon>Anabantaria</taxon>
        <taxon>Anabantiformes</taxon>
        <taxon>Anabantoidei</taxon>
        <taxon>Anabantidae</taxon>
        <taxon>Anabas</taxon>
    </lineage>
</organism>
<feature type="compositionally biased region" description="Polar residues" evidence="13">
    <location>
        <begin position="339"/>
        <end position="351"/>
    </location>
</feature>
<dbReference type="Pfam" id="PF19179">
    <property type="entry name" value="TTC3_DZIP3_dom"/>
    <property type="match status" value="1"/>
</dbReference>
<dbReference type="Pfam" id="PF13639">
    <property type="entry name" value="zf-RING_2"/>
    <property type="match status" value="1"/>
</dbReference>
<name>A0A3Q1JPQ5_ANATE</name>
<keyword evidence="6" id="KW-0808">Transferase</keyword>
<keyword evidence="7" id="KW-0479">Metal-binding</keyword>
<evidence type="ECO:0000256" key="6">
    <source>
        <dbReference type="ARBA" id="ARBA00022679"/>
    </source>
</evidence>
<dbReference type="PROSITE" id="PS50005">
    <property type="entry name" value="TPR"/>
    <property type="match status" value="2"/>
</dbReference>
<evidence type="ECO:0000313" key="15">
    <source>
        <dbReference type="Ensembl" id="ENSATEP00000032763.2"/>
    </source>
</evidence>
<dbReference type="GeneTree" id="ENSGT00940000154465"/>
<dbReference type="Pfam" id="PF24905">
    <property type="entry name" value="TTC3_9th"/>
    <property type="match status" value="1"/>
</dbReference>
<dbReference type="OrthoDB" id="8062037at2759"/>
<dbReference type="InterPro" id="IPR056871">
    <property type="entry name" value="WH_TTC3"/>
</dbReference>
<dbReference type="InterPro" id="IPR013083">
    <property type="entry name" value="Znf_RING/FYVE/PHD"/>
</dbReference>
<evidence type="ECO:0000256" key="9">
    <source>
        <dbReference type="ARBA" id="ARBA00022833"/>
    </source>
</evidence>
<dbReference type="CDD" id="cd16481">
    <property type="entry name" value="RING-H2_TTC3"/>
    <property type="match status" value="1"/>
</dbReference>
<feature type="repeat" description="TPR" evidence="11">
    <location>
        <begin position="206"/>
        <end position="239"/>
    </location>
</feature>
<evidence type="ECO:0000256" key="10">
    <source>
        <dbReference type="PROSITE-ProRule" id="PRU00175"/>
    </source>
</evidence>
<evidence type="ECO:0000256" key="7">
    <source>
        <dbReference type="ARBA" id="ARBA00022723"/>
    </source>
</evidence>
<keyword evidence="16" id="KW-1185">Reference proteome</keyword>
<keyword evidence="11" id="KW-0802">TPR repeat</keyword>
<feature type="compositionally biased region" description="Polar residues" evidence="13">
    <location>
        <begin position="381"/>
        <end position="391"/>
    </location>
</feature>
<evidence type="ECO:0000256" key="12">
    <source>
        <dbReference type="SAM" id="Coils"/>
    </source>
</evidence>
<feature type="region of interest" description="Disordered" evidence="13">
    <location>
        <begin position="966"/>
        <end position="991"/>
    </location>
</feature>
<dbReference type="Ensembl" id="ENSATET00000033239.3">
    <property type="protein sequence ID" value="ENSATEP00000032763.2"/>
    <property type="gene ID" value="ENSATEG00000022551.3"/>
</dbReference>
<dbReference type="PANTHER" id="PTHR17550:SF8">
    <property type="entry name" value="RING-TYPE E3 UBIQUITIN TRANSFERASE"/>
    <property type="match status" value="1"/>
</dbReference>
<feature type="region of interest" description="Disordered" evidence="13">
    <location>
        <begin position="721"/>
        <end position="740"/>
    </location>
</feature>
<feature type="region of interest" description="Disordered" evidence="13">
    <location>
        <begin position="322"/>
        <end position="351"/>
    </location>
</feature>
<comment type="subcellular location">
    <subcellularLocation>
        <location evidence="2">Cytoplasm</location>
    </subcellularLocation>
</comment>
<protein>
    <recommendedName>
        <fullName evidence="4">RING-type E3 ubiquitin transferase</fullName>
        <ecNumber evidence="4">2.3.2.27</ecNumber>
    </recommendedName>
</protein>
<dbReference type="STRING" id="64144.ENSATEP00000032763"/>
<feature type="coiled-coil region" evidence="12">
    <location>
        <begin position="1292"/>
        <end position="1319"/>
    </location>
</feature>
<sequence>MSDSDSDPGYHCDGEDTKYQNMIRTVKALNPSDDLLDRWCCIPVSTKKEAGERMKVCAFWFPILLQPEEPSNAGAWAVYIGLISHRGTEEFTMTELKRIEILEAILRALEKGSLERDQTKHLFHISNMLNMNAIEVFDKAMHWLERTEEPDIGRRIAEFGHINTCFATLQFVFTEFAKYIKEMGTNLEKTMEALMARPQEYIIEKSEEMKKRGNEHFQKQQFEDAVKFYSKAIKYYPDNHILYGNRALCYIRCKKYGKALADGKRATLIKPRWPKGHYRFCEALFMLGFVRYAIEANKAAQELCKDDHEGMKDLEQQFKLFTQTPDPKGGQLKNKTKRSGSANGADTVESHQSVKANFKSSLAANKAPQNKASEVKLNKLQVKNEQTTQAESSTKDSKPSKSDLSSKYGKGESGTGVKKKIKNTNCQSENQKVSDSKVAVCKELRSIVQDAHTALTDLRSRNAEQTFSQALSIVETNTPKDLGLSTVDVQLLLYGRASALTEIGQPEELVEAQKLLEKIKSFEERTFQCLVYYAIGRVYVKENRFTVALEQFSDSLQMVKNQITPGKLTWPLTKEIVKETQSEYLKEILERSIEFCKFPPIPDAICRLVKCLVPLKPEIYFTDPDFKGFIRIGCCQSCTVEYHIACWKTLKTSSFSEKSEKDFLQEPCLTPDCVGKICNIRIYGPTGLLKCKFEASIVRPETPKKPKVNQKCTSLKKLKSKEERRLKRKQHKLSNEDKQTISEDLLQKKEDSATQTQQKAWLIYRDRVLLQISQHMELLKEESGLHVSALITSLKPWLELDSSRGNRLAQRMLNWQQEALETLGQAVELLLERKSRVWACVFIQVLSSCVDVNPKLNTWACKLNDAGLDAAKSFIERYTDHLEQLDLTLLLTFGPLQEMMKEKLGTRPEVFSSISFTVTEYLKQAPPHDTRLFIWTLEEHRDEYLSCHTILDEYFDMMDGHCSVLKKSDESQNNSPLKTKNRGRKKKQKEPKGVIVLSGMRAVTPRDEWDQDFFEDDSLSFLHHAEPFTVPSHLRDQVADFEEQYNSTRNRSHYKNVLDNNPDPTKESLYDYFAQILEEHGPLVAEDPLLVGELENFPQVAQLKIQEAGGFESFLLDSLRFIKMGRRIGLAKHAVSLQQAGHGDNLDDLDVIVDPDANSESPNLEETAFTSYLNNISSAETDVYPILPNPYMYNFESASGVTPYVDVRPGINLYPHWSNGDNQQQDPNFLFPNYGNLDLYTCGFDGGDWQMDPSLGGTASLSTEENKRHAAVQTCQETGRNVAVNTELHERFESCQGDINKMEKNNHQLEQQIKNMVNGCDKVSLKHKEEITYLGEEIQTITANIQVTNKELALFQQKLEEEVKQDQKEKKANQEALKSLKLEIEKLVEEHGSLARNIREKKDQYEAKLADFLELGNQSAAEKMSLEDEVKRCKAVLNAATRRSHTAQLLVVESSRDQGLYSLYTELADAKALLSKLDEVAHRYPNQDLEIIKNTWRANVQEVEKKISIAETQYKEQIDQVKNGGRVSELIAVNMNNQSEPANAPLTVAAKEFTSQSSAQMSFKAPSPIQFSVAETPVIPAQPHPKPPTRTLEPPHGTVFNKAMERLTAIFPDTTRSDLMKFIQELRSSSGGSFASMSLQDVVGGVTQLILDHQDKLNSARSNIVGSRHPSQCATPPLVTPAPVWQLVGPQRTTHSKALNMEDPCIICHEDMSPDDICVLECRHSFHKECIRSWLKEQSTCPTCRDHALLPEDFPVLTGRKRQIP</sequence>
<evidence type="ECO:0000313" key="16">
    <source>
        <dbReference type="Proteomes" id="UP000265040"/>
    </source>
</evidence>
<keyword evidence="5" id="KW-0963">Cytoplasm</keyword>
<dbReference type="GO" id="GO:0005737">
    <property type="term" value="C:cytoplasm"/>
    <property type="evidence" value="ECO:0007669"/>
    <property type="project" value="UniProtKB-SubCell"/>
</dbReference>
<feature type="compositionally biased region" description="Basic residues" evidence="13">
    <location>
        <begin position="979"/>
        <end position="989"/>
    </location>
</feature>
<dbReference type="InterPro" id="IPR058209">
    <property type="entry name" value="TPR_BSK1_C"/>
</dbReference>
<dbReference type="SMART" id="SM00028">
    <property type="entry name" value="TPR"/>
    <property type="match status" value="3"/>
</dbReference>
<dbReference type="Gene3D" id="3.30.40.10">
    <property type="entry name" value="Zinc/RING finger domain, C3HC4 (zinc finger)"/>
    <property type="match status" value="1"/>
</dbReference>
<dbReference type="PANTHER" id="PTHR17550">
    <property type="entry name" value="E3 UBIQUITIN-PROTEIN LIGASE TTC3"/>
    <property type="match status" value="1"/>
</dbReference>
<evidence type="ECO:0000259" key="14">
    <source>
        <dbReference type="PROSITE" id="PS50089"/>
    </source>
</evidence>
<evidence type="ECO:0000256" key="3">
    <source>
        <dbReference type="ARBA" id="ARBA00004906"/>
    </source>
</evidence>
<dbReference type="SUPFAM" id="SSF57850">
    <property type="entry name" value="RING/U-box"/>
    <property type="match status" value="1"/>
</dbReference>
<dbReference type="GO" id="GO:0061630">
    <property type="term" value="F:ubiquitin protein ligase activity"/>
    <property type="evidence" value="ECO:0007669"/>
    <property type="project" value="UniProtKB-EC"/>
</dbReference>
<evidence type="ECO:0000256" key="8">
    <source>
        <dbReference type="ARBA" id="ARBA00022771"/>
    </source>
</evidence>
<feature type="region of interest" description="Disordered" evidence="13">
    <location>
        <begin position="364"/>
        <end position="429"/>
    </location>
</feature>
<gene>
    <name evidence="15" type="primary">TTC3</name>
</gene>
<dbReference type="InParanoid" id="A0A3Q1JPQ5"/>
<feature type="coiled-coil region" evidence="12">
    <location>
        <begin position="1486"/>
        <end position="1520"/>
    </location>
</feature>
<dbReference type="SUPFAM" id="SSF48452">
    <property type="entry name" value="TPR-like"/>
    <property type="match status" value="2"/>
</dbReference>
<reference evidence="15" key="1">
    <citation type="submission" date="2021-04" db="EMBL/GenBank/DDBJ databases">
        <authorList>
            <consortium name="Wellcome Sanger Institute Data Sharing"/>
        </authorList>
    </citation>
    <scope>NUCLEOTIDE SEQUENCE [LARGE SCALE GENOMIC DNA]</scope>
</reference>
<comment type="catalytic activity">
    <reaction evidence="1">
        <text>S-ubiquitinyl-[E2 ubiquitin-conjugating enzyme]-L-cysteine + [acceptor protein]-L-lysine = [E2 ubiquitin-conjugating enzyme]-L-cysteine + N(6)-ubiquitinyl-[acceptor protein]-L-lysine.</text>
        <dbReference type="EC" id="2.3.2.27"/>
    </reaction>
</comment>
<dbReference type="GO" id="GO:0008270">
    <property type="term" value="F:zinc ion binding"/>
    <property type="evidence" value="ECO:0007669"/>
    <property type="project" value="UniProtKB-KW"/>
</dbReference>
<evidence type="ECO:0000256" key="1">
    <source>
        <dbReference type="ARBA" id="ARBA00000900"/>
    </source>
</evidence>